<keyword evidence="1" id="KW-0175">Coiled coil</keyword>
<proteinExistence type="predicted"/>
<dbReference type="EMBL" id="UYJE01009440">
    <property type="protein sequence ID" value="VDI73501.1"/>
    <property type="molecule type" value="Genomic_DNA"/>
</dbReference>
<evidence type="ECO:0000313" key="2">
    <source>
        <dbReference type="EMBL" id="VDI73501.1"/>
    </source>
</evidence>
<name>A0A8B6H4Q4_MYTGA</name>
<comment type="caution">
    <text evidence="2">The sequence shown here is derived from an EMBL/GenBank/DDBJ whole genome shotgun (WGS) entry which is preliminary data.</text>
</comment>
<gene>
    <name evidence="2" type="ORF">MGAL_10B059193</name>
</gene>
<evidence type="ECO:0000313" key="3">
    <source>
        <dbReference type="Proteomes" id="UP000596742"/>
    </source>
</evidence>
<keyword evidence="3" id="KW-1185">Reference proteome</keyword>
<evidence type="ECO:0000256" key="1">
    <source>
        <dbReference type="SAM" id="Coils"/>
    </source>
</evidence>
<accession>A0A8B6H4Q4</accession>
<reference evidence="2" key="1">
    <citation type="submission" date="2018-11" db="EMBL/GenBank/DDBJ databases">
        <authorList>
            <person name="Alioto T."/>
            <person name="Alioto T."/>
        </authorList>
    </citation>
    <scope>NUCLEOTIDE SEQUENCE</scope>
</reference>
<feature type="coiled-coil region" evidence="1">
    <location>
        <begin position="292"/>
        <end position="340"/>
    </location>
</feature>
<protein>
    <submittedName>
        <fullName evidence="2">Uncharacterized protein</fullName>
    </submittedName>
</protein>
<dbReference type="AlphaFoldDB" id="A0A8B6H4Q4"/>
<organism evidence="2 3">
    <name type="scientific">Mytilus galloprovincialis</name>
    <name type="common">Mediterranean mussel</name>
    <dbReference type="NCBI Taxonomy" id="29158"/>
    <lineage>
        <taxon>Eukaryota</taxon>
        <taxon>Metazoa</taxon>
        <taxon>Spiralia</taxon>
        <taxon>Lophotrochozoa</taxon>
        <taxon>Mollusca</taxon>
        <taxon>Bivalvia</taxon>
        <taxon>Autobranchia</taxon>
        <taxon>Pteriomorphia</taxon>
        <taxon>Mytilida</taxon>
        <taxon>Mytiloidea</taxon>
        <taxon>Mytilidae</taxon>
        <taxon>Mytilinae</taxon>
        <taxon>Mytilus</taxon>
    </lineage>
</organism>
<dbReference type="Proteomes" id="UP000596742">
    <property type="component" value="Unassembled WGS sequence"/>
</dbReference>
<sequence length="348" mass="40160">MECYEKMFKLECPDTSMKDDTSNKESLEDSVILEGGGNGENENLQRMDIQNIDDGTGDDDFMTTDTAGSISDVQEDVAFDGTYTTDQKLHKDDENMDRPGTSGVITAFTGEDFEATCMTVDRLPLENEHLLKALAIAKHLEEKIDDLTAWKALSGIHLKIAKVFKHTNTEENIIKAKHHYKKAYDREYESNNTRLTRFHLKAIVHYSECCLQFPIQKDLKKAKALALAMKYRFRLVETGTLFDEVIEDIDNCLNKLSQKQYTDRALNTKEKPKVDTKSTQTDTLTNEKNWLLKELKRRRDRLIQNQSTLLEHYENLKCDMETVNREIHSVEEEITNIEERPDIEPYSS</sequence>
<dbReference type="OrthoDB" id="10389339at2759"/>